<sequence length="383" mass="42752">MADATVTDDPADVSGLLTRLHDARERLADAEAAVDEYGVDTLERLREHRKNALRLLDRYEDSATGSGDFQAYIEFEGKVAELVDDVDDDLPRADAFKDYDDALDKRRVTESDFERARDALDPVTDLTERLDERAAAREAYQSVRYDAEDRLDAIDDEIARLERVARLADADLDAPVDDLREPIEAYDTAARTAVADALAERPARDVLDWLDALSAFPLVDAPTVPAELLAYVRDHDAGDEPISILLEYGDDSLSKLEHYVEDPAALKRVVGANRSFLQRLDGDFLTLGWPPDPADVLRYRADELVSALARLDADEAVERLREVLTFARLDAERYERLREAALARAELDDDERERVANGTVADALADARDARARLAETLDDPPS</sequence>
<keyword evidence="1" id="KW-0175">Coiled coil</keyword>
<reference evidence="2 3" key="1">
    <citation type="journal article" date="2019" name="Int. J. Syst. Evol. Microbiol.">
        <title>The Global Catalogue of Microorganisms (GCM) 10K type strain sequencing project: providing services to taxonomists for standard genome sequencing and annotation.</title>
        <authorList>
            <consortium name="The Broad Institute Genomics Platform"/>
            <consortium name="The Broad Institute Genome Sequencing Center for Infectious Disease"/>
            <person name="Wu L."/>
            <person name="Ma J."/>
        </authorList>
    </citation>
    <scope>NUCLEOTIDE SEQUENCE [LARGE SCALE GENOMIC DNA]</scope>
    <source>
        <strain evidence="2 3">JCM 16330</strain>
    </source>
</reference>
<evidence type="ECO:0000313" key="2">
    <source>
        <dbReference type="EMBL" id="GAA0296505.1"/>
    </source>
</evidence>
<dbReference type="RefSeq" id="WP_211313024.1">
    <property type="nucleotide sequence ID" value="NZ_BAAABL010000035.1"/>
</dbReference>
<dbReference type="InterPro" id="IPR055542">
    <property type="entry name" value="DUF7118"/>
</dbReference>
<proteinExistence type="predicted"/>
<dbReference type="AlphaFoldDB" id="A0AAV3S6I4"/>
<keyword evidence="3" id="KW-1185">Reference proteome</keyword>
<accession>A0AAV3S6I4</accession>
<evidence type="ECO:0000313" key="3">
    <source>
        <dbReference type="Proteomes" id="UP001500837"/>
    </source>
</evidence>
<feature type="coiled-coil region" evidence="1">
    <location>
        <begin position="13"/>
        <end position="62"/>
    </location>
</feature>
<gene>
    <name evidence="2" type="ORF">GCM10009066_08720</name>
</gene>
<dbReference type="Proteomes" id="UP001500837">
    <property type="component" value="Unassembled WGS sequence"/>
</dbReference>
<dbReference type="Pfam" id="PF23432">
    <property type="entry name" value="DUF7118"/>
    <property type="match status" value="1"/>
</dbReference>
<feature type="coiled-coil region" evidence="1">
    <location>
        <begin position="144"/>
        <end position="171"/>
    </location>
</feature>
<organism evidence="2 3">
    <name type="scientific">Halarchaeum salinum</name>
    <dbReference type="NCBI Taxonomy" id="489912"/>
    <lineage>
        <taxon>Archaea</taxon>
        <taxon>Methanobacteriati</taxon>
        <taxon>Methanobacteriota</taxon>
        <taxon>Stenosarchaea group</taxon>
        <taxon>Halobacteria</taxon>
        <taxon>Halobacteriales</taxon>
        <taxon>Halobacteriaceae</taxon>
    </lineage>
</organism>
<dbReference type="EMBL" id="BAAABL010000035">
    <property type="protein sequence ID" value="GAA0296505.1"/>
    <property type="molecule type" value="Genomic_DNA"/>
</dbReference>
<protein>
    <submittedName>
        <fullName evidence="2">Uncharacterized protein</fullName>
    </submittedName>
</protein>
<comment type="caution">
    <text evidence="2">The sequence shown here is derived from an EMBL/GenBank/DDBJ whole genome shotgun (WGS) entry which is preliminary data.</text>
</comment>
<name>A0AAV3S6I4_9EURY</name>
<evidence type="ECO:0000256" key="1">
    <source>
        <dbReference type="SAM" id="Coils"/>
    </source>
</evidence>